<organism evidence="1 2">
    <name type="scientific">Senna tora</name>
    <dbReference type="NCBI Taxonomy" id="362788"/>
    <lineage>
        <taxon>Eukaryota</taxon>
        <taxon>Viridiplantae</taxon>
        <taxon>Streptophyta</taxon>
        <taxon>Embryophyta</taxon>
        <taxon>Tracheophyta</taxon>
        <taxon>Spermatophyta</taxon>
        <taxon>Magnoliopsida</taxon>
        <taxon>eudicotyledons</taxon>
        <taxon>Gunneridae</taxon>
        <taxon>Pentapetalae</taxon>
        <taxon>rosids</taxon>
        <taxon>fabids</taxon>
        <taxon>Fabales</taxon>
        <taxon>Fabaceae</taxon>
        <taxon>Caesalpinioideae</taxon>
        <taxon>Cassia clade</taxon>
        <taxon>Senna</taxon>
    </lineage>
</organism>
<accession>A0A834WQG7</accession>
<reference evidence="1" key="1">
    <citation type="submission" date="2020-09" db="EMBL/GenBank/DDBJ databases">
        <title>Genome-Enabled Discovery of Anthraquinone Biosynthesis in Senna tora.</title>
        <authorList>
            <person name="Kang S.-H."/>
            <person name="Pandey R.P."/>
            <person name="Lee C.-M."/>
            <person name="Sim J.-S."/>
            <person name="Jeong J.-T."/>
            <person name="Choi B.-S."/>
            <person name="Jung M."/>
            <person name="Ginzburg D."/>
            <person name="Zhao K."/>
            <person name="Won S.Y."/>
            <person name="Oh T.-J."/>
            <person name="Yu Y."/>
            <person name="Kim N.-H."/>
            <person name="Lee O.R."/>
            <person name="Lee T.-H."/>
            <person name="Bashyal P."/>
            <person name="Kim T.-S."/>
            <person name="Lee W.-H."/>
            <person name="Kawkins C."/>
            <person name="Kim C.-K."/>
            <person name="Kim J.S."/>
            <person name="Ahn B.O."/>
            <person name="Rhee S.Y."/>
            <person name="Sohng J.K."/>
        </authorList>
    </citation>
    <scope>NUCLEOTIDE SEQUENCE</scope>
    <source>
        <tissue evidence="1">Leaf</tissue>
    </source>
</reference>
<dbReference type="EMBL" id="JAAIUW010000006">
    <property type="protein sequence ID" value="KAF7825589.1"/>
    <property type="molecule type" value="Genomic_DNA"/>
</dbReference>
<keyword evidence="2" id="KW-1185">Reference proteome</keyword>
<evidence type="ECO:0000313" key="1">
    <source>
        <dbReference type="EMBL" id="KAF7825589.1"/>
    </source>
</evidence>
<proteinExistence type="predicted"/>
<evidence type="ECO:0000313" key="2">
    <source>
        <dbReference type="Proteomes" id="UP000634136"/>
    </source>
</evidence>
<sequence>MLHSKNCNDTPFGRIKVQERINESLIQPGKGFAKKLSSVLGDSPGRLRYGAPNRIYSSSESFKPPMALHCLGHISIISVNKDITLHCHYVIQCSEPVLVRIKVLQFLLGCKCRMSEDIRVLGLKGSHTVASIDWPCNYVDCCCWRVPHGLEKNRSLTRRHRASPLQSSFNRIDLFLLPMLSFIPHNPQFISLLSSEVMAAPSES</sequence>
<dbReference type="Proteomes" id="UP000634136">
    <property type="component" value="Unassembled WGS sequence"/>
</dbReference>
<name>A0A834WQG7_9FABA</name>
<comment type="caution">
    <text evidence="1">The sequence shown here is derived from an EMBL/GenBank/DDBJ whole genome shotgun (WGS) entry which is preliminary data.</text>
</comment>
<dbReference type="AlphaFoldDB" id="A0A834WQG7"/>
<protein>
    <submittedName>
        <fullName evidence="1">Uncharacterized protein</fullName>
    </submittedName>
</protein>
<gene>
    <name evidence="1" type="ORF">G2W53_016753</name>
</gene>